<comment type="caution">
    <text evidence="2">The sequence shown here is derived from an EMBL/GenBank/DDBJ whole genome shotgun (WGS) entry which is preliminary data.</text>
</comment>
<dbReference type="PANTHER" id="PTHR33112:SF12">
    <property type="entry name" value="HETEROKARYON INCOMPATIBILITY DOMAIN-CONTAINING PROTEIN"/>
    <property type="match status" value="1"/>
</dbReference>
<feature type="domain" description="Heterokaryon incompatibility" evidence="1">
    <location>
        <begin position="121"/>
        <end position="266"/>
    </location>
</feature>
<sequence>MERTYYLNNAVELVFYSCSGPGNRFCSQLSGERVAGCAFLALGSICESPDITDGFFPNRCYLRTQLDRIIDIPRVARWIDSCTRDHSCLVNEAGGLPGLKSLRLIDVVDNCIVEKPGAVKYVTLSYVWGAVSNIRLTKANRAFLMRRGPLEGVLLPRTILDSVVLVRKLGLRYLWVDSLCLVQNDTEDLQRGVMVMDHIYERSWLTIVAACGHDANSGLVGMHDGDREMEFLVREITPGTFLGVCFDVDAHLKWSVYESRAWTFQEHVLSRRILYFVDGQVFFRCRLAVHLETPITDYALMLHYYMKRVLTNQSDALRAMAGIIRRGSQKLGYKMLEGLPTGSFDQFLLFEGRNIHRRQGFPSYSWAGWRGEAWFDVHDNLNDWLRTRTWIIWYQRRHGEEVRPVWDPAANKSFPFHDMEMELTDFFWPRGKLVGQWGVPCGNVIFDDYEEVDFSESIGLFEVLVLSEANAPLPISAKPSTSWDLYYVLLVERDADGVAERRGIGTIDKESIQSSYPPGPAWKEILLT</sequence>
<protein>
    <recommendedName>
        <fullName evidence="1">Heterokaryon incompatibility domain-containing protein</fullName>
    </recommendedName>
</protein>
<dbReference type="Proteomes" id="UP001628179">
    <property type="component" value="Unassembled WGS sequence"/>
</dbReference>
<evidence type="ECO:0000259" key="1">
    <source>
        <dbReference type="Pfam" id="PF06985"/>
    </source>
</evidence>
<dbReference type="PANTHER" id="PTHR33112">
    <property type="entry name" value="DOMAIN PROTEIN, PUTATIVE-RELATED"/>
    <property type="match status" value="1"/>
</dbReference>
<dbReference type="InterPro" id="IPR010730">
    <property type="entry name" value="HET"/>
</dbReference>
<dbReference type="Pfam" id="PF06985">
    <property type="entry name" value="HET"/>
    <property type="match status" value="1"/>
</dbReference>
<accession>A0ABQ0GLJ7</accession>
<organism evidence="2 3">
    <name type="scientific">Madurella fahalii</name>
    <dbReference type="NCBI Taxonomy" id="1157608"/>
    <lineage>
        <taxon>Eukaryota</taxon>
        <taxon>Fungi</taxon>
        <taxon>Dikarya</taxon>
        <taxon>Ascomycota</taxon>
        <taxon>Pezizomycotina</taxon>
        <taxon>Sordariomycetes</taxon>
        <taxon>Sordariomycetidae</taxon>
        <taxon>Sordariales</taxon>
        <taxon>Sordariales incertae sedis</taxon>
        <taxon>Madurella</taxon>
    </lineage>
</organism>
<dbReference type="GeneID" id="98179595"/>
<name>A0ABQ0GLJ7_9PEZI</name>
<evidence type="ECO:0000313" key="2">
    <source>
        <dbReference type="EMBL" id="GAB1318643.1"/>
    </source>
</evidence>
<evidence type="ECO:0000313" key="3">
    <source>
        <dbReference type="Proteomes" id="UP001628179"/>
    </source>
</evidence>
<gene>
    <name evidence="2" type="ORF">MFIFM68171_08853</name>
</gene>
<proteinExistence type="predicted"/>
<keyword evidence="3" id="KW-1185">Reference proteome</keyword>
<dbReference type="RefSeq" id="XP_070920373.1">
    <property type="nucleotide sequence ID" value="XM_071064272.1"/>
</dbReference>
<dbReference type="EMBL" id="BAAFSV010000005">
    <property type="protein sequence ID" value="GAB1318643.1"/>
    <property type="molecule type" value="Genomic_DNA"/>
</dbReference>
<reference evidence="2 3" key="1">
    <citation type="submission" date="2024-09" db="EMBL/GenBank/DDBJ databases">
        <title>Itraconazole resistance in Madurella fahalii resulting from another homologue of gene encoding cytochrome P450 14-alpha sterol demethylase (CYP51).</title>
        <authorList>
            <person name="Yoshioka I."/>
            <person name="Fahal A.H."/>
            <person name="Kaneko S."/>
            <person name="Yaguchi T."/>
        </authorList>
    </citation>
    <scope>NUCLEOTIDE SEQUENCE [LARGE SCALE GENOMIC DNA]</scope>
    <source>
        <strain evidence="2 3">IFM 68171</strain>
    </source>
</reference>